<organism evidence="5 6">
    <name type="scientific">Bemisia tabaci</name>
    <name type="common">Sweetpotato whitefly</name>
    <name type="synonym">Aleurodes tabaci</name>
    <dbReference type="NCBI Taxonomy" id="7038"/>
    <lineage>
        <taxon>Eukaryota</taxon>
        <taxon>Metazoa</taxon>
        <taxon>Ecdysozoa</taxon>
        <taxon>Arthropoda</taxon>
        <taxon>Hexapoda</taxon>
        <taxon>Insecta</taxon>
        <taxon>Pterygota</taxon>
        <taxon>Neoptera</taxon>
        <taxon>Paraneoptera</taxon>
        <taxon>Hemiptera</taxon>
        <taxon>Sternorrhyncha</taxon>
        <taxon>Aleyrodoidea</taxon>
        <taxon>Aleyrodidae</taxon>
        <taxon>Aleyrodinae</taxon>
        <taxon>Bemisia</taxon>
    </lineage>
</organism>
<sequence>MALNYVRTAAQAQTAVQAQSQCRHLPPENMIKKIIGYLGERLTTPYETAVDVGCGSGQSSEAIAPYFKNVVAFDTNENQLENAQRRTNYFNIIYRKGSAERIDCLDSSVTLVTAGQSSHWFDLPKFLAEVERVLVPGGVLSVYGHYLPKLSHPTYSIEYLIEKFLVCGKLTEYMPEESKKIYMDRYTHGYEKFPFSEEPVIRDESYSVELPTTVADVVSYISTFSSITAYREKHGDRATAALLQNFENELLDSVRSNKKPEETNLSILFRYILLMGRKPFY</sequence>
<dbReference type="InterPro" id="IPR013216">
    <property type="entry name" value="Methyltransf_11"/>
</dbReference>
<evidence type="ECO:0000313" key="5">
    <source>
        <dbReference type="EMBL" id="CAH0388035.1"/>
    </source>
</evidence>
<dbReference type="SUPFAM" id="SSF53335">
    <property type="entry name" value="S-adenosyl-L-methionine-dependent methyltransferases"/>
    <property type="match status" value="1"/>
</dbReference>
<accession>A0A9P0F4R6</accession>
<dbReference type="AlphaFoldDB" id="A0A9P0F4R6"/>
<keyword evidence="3" id="KW-0808">Transferase</keyword>
<dbReference type="Proteomes" id="UP001152759">
    <property type="component" value="Chromosome 4"/>
</dbReference>
<protein>
    <recommendedName>
        <fullName evidence="4">Methyltransferase type 11 domain-containing protein</fullName>
    </recommendedName>
</protein>
<gene>
    <name evidence="5" type="ORF">BEMITA_LOCUS6986</name>
</gene>
<evidence type="ECO:0000256" key="3">
    <source>
        <dbReference type="ARBA" id="ARBA00022679"/>
    </source>
</evidence>
<reference evidence="5" key="1">
    <citation type="submission" date="2021-12" db="EMBL/GenBank/DDBJ databases">
        <authorList>
            <person name="King R."/>
        </authorList>
    </citation>
    <scope>NUCLEOTIDE SEQUENCE</scope>
</reference>
<dbReference type="PANTHER" id="PTHR44942:SF4">
    <property type="entry name" value="METHYLTRANSFERASE TYPE 11 DOMAIN-CONTAINING PROTEIN"/>
    <property type="match status" value="1"/>
</dbReference>
<dbReference type="CDD" id="cd02440">
    <property type="entry name" value="AdoMet_MTases"/>
    <property type="match status" value="1"/>
</dbReference>
<dbReference type="Pfam" id="PF08241">
    <property type="entry name" value="Methyltransf_11"/>
    <property type="match status" value="1"/>
</dbReference>
<dbReference type="GO" id="GO:0032259">
    <property type="term" value="P:methylation"/>
    <property type="evidence" value="ECO:0007669"/>
    <property type="project" value="UniProtKB-KW"/>
</dbReference>
<keyword evidence="6" id="KW-1185">Reference proteome</keyword>
<evidence type="ECO:0000259" key="4">
    <source>
        <dbReference type="Pfam" id="PF08241"/>
    </source>
</evidence>
<comment type="similarity">
    <text evidence="1">Belongs to the methyltransferase superfamily.</text>
</comment>
<dbReference type="InterPro" id="IPR029063">
    <property type="entry name" value="SAM-dependent_MTases_sf"/>
</dbReference>
<feature type="domain" description="Methyltransferase type 11" evidence="4">
    <location>
        <begin position="50"/>
        <end position="141"/>
    </location>
</feature>
<evidence type="ECO:0000256" key="2">
    <source>
        <dbReference type="ARBA" id="ARBA00022603"/>
    </source>
</evidence>
<evidence type="ECO:0000313" key="6">
    <source>
        <dbReference type="Proteomes" id="UP001152759"/>
    </source>
</evidence>
<keyword evidence="2" id="KW-0489">Methyltransferase</keyword>
<dbReference type="InterPro" id="IPR051052">
    <property type="entry name" value="Diverse_substrate_MTase"/>
</dbReference>
<proteinExistence type="inferred from homology"/>
<evidence type="ECO:0000256" key="1">
    <source>
        <dbReference type="ARBA" id="ARBA00008361"/>
    </source>
</evidence>
<dbReference type="Gene3D" id="3.40.50.150">
    <property type="entry name" value="Vaccinia Virus protein VP39"/>
    <property type="match status" value="1"/>
</dbReference>
<dbReference type="PANTHER" id="PTHR44942">
    <property type="entry name" value="METHYLTRANSF_11 DOMAIN-CONTAINING PROTEIN"/>
    <property type="match status" value="1"/>
</dbReference>
<dbReference type="GO" id="GO:0008757">
    <property type="term" value="F:S-adenosylmethionine-dependent methyltransferase activity"/>
    <property type="evidence" value="ECO:0007669"/>
    <property type="project" value="InterPro"/>
</dbReference>
<name>A0A9P0F4R6_BEMTA</name>
<dbReference type="EMBL" id="OU963865">
    <property type="protein sequence ID" value="CAH0388035.1"/>
    <property type="molecule type" value="Genomic_DNA"/>
</dbReference>